<evidence type="ECO:0000313" key="10">
    <source>
        <dbReference type="EMBL" id="KAH7429480.1"/>
    </source>
</evidence>
<dbReference type="GO" id="GO:0019253">
    <property type="term" value="P:reductive pentose-phosphate cycle"/>
    <property type="evidence" value="ECO:0007669"/>
    <property type="project" value="UniProtKB-UniRule"/>
</dbReference>
<evidence type="ECO:0000256" key="4">
    <source>
        <dbReference type="ARBA" id="ARBA00022640"/>
    </source>
</evidence>
<evidence type="ECO:0000259" key="9">
    <source>
        <dbReference type="SMART" id="SM00961"/>
    </source>
</evidence>
<protein>
    <recommendedName>
        <fullName evidence="7">Ribulose bisphosphate carboxylase small subunit, chloroplastic</fullName>
        <shortName evidence="7">RuBisCO small subunit</shortName>
    </recommendedName>
</protein>
<evidence type="ECO:0000256" key="3">
    <source>
        <dbReference type="ARBA" id="ARBA00022567"/>
    </source>
</evidence>
<evidence type="ECO:0000256" key="1">
    <source>
        <dbReference type="ARBA" id="ARBA00022528"/>
    </source>
</evidence>
<dbReference type="GO" id="GO:0009507">
    <property type="term" value="C:chloroplast"/>
    <property type="evidence" value="ECO:0007669"/>
    <property type="project" value="UniProtKB-SubCell"/>
</dbReference>
<evidence type="ECO:0000256" key="2">
    <source>
        <dbReference type="ARBA" id="ARBA00022531"/>
    </source>
</evidence>
<comment type="subunit">
    <text evidence="7 8">Heterohexadecamer of 8 large and 8 small subunits.</text>
</comment>
<dbReference type="Pfam" id="PF00101">
    <property type="entry name" value="RuBisCO_small"/>
    <property type="match status" value="1"/>
</dbReference>
<keyword evidence="11" id="KW-1185">Reference proteome</keyword>
<gene>
    <name evidence="7" type="primary">RBCS</name>
    <name evidence="10" type="ORF">KP509_09G051200</name>
</gene>
<dbReference type="AlphaFoldDB" id="A0A8T2U4L6"/>
<evidence type="ECO:0000313" key="11">
    <source>
        <dbReference type="Proteomes" id="UP000825935"/>
    </source>
</evidence>
<keyword evidence="1 7" id="KW-0150">Chloroplast</keyword>
<dbReference type="GO" id="GO:0016984">
    <property type="term" value="F:ribulose-bisphosphate carboxylase activity"/>
    <property type="evidence" value="ECO:0007669"/>
    <property type="project" value="UniProtKB-UniRule"/>
</dbReference>
<comment type="function">
    <text evidence="7 8">RuBisCO catalyzes two reactions: the carboxylation of D-ribulose 1,5-bisphosphate, the primary event in carbon dioxide fixation, as well as the oxidative fragmentation of the pentose substrate. Both reactions occur simultaneously and in competition at the same active site. Although the small subunit is not catalytic it is essential for maximal activity.</text>
</comment>
<dbReference type="FunFam" id="3.30.190.10:FF:000001">
    <property type="entry name" value="Ribulose bisphosphate carboxylase small chain, chloroplastic"/>
    <property type="match status" value="1"/>
</dbReference>
<proteinExistence type="inferred from homology"/>
<organism evidence="10 11">
    <name type="scientific">Ceratopteris richardii</name>
    <name type="common">Triangle waterfern</name>
    <dbReference type="NCBI Taxonomy" id="49495"/>
    <lineage>
        <taxon>Eukaryota</taxon>
        <taxon>Viridiplantae</taxon>
        <taxon>Streptophyta</taxon>
        <taxon>Embryophyta</taxon>
        <taxon>Tracheophyta</taxon>
        <taxon>Polypodiopsida</taxon>
        <taxon>Polypodiidae</taxon>
        <taxon>Polypodiales</taxon>
        <taxon>Pteridineae</taxon>
        <taxon>Pteridaceae</taxon>
        <taxon>Parkerioideae</taxon>
        <taxon>Ceratopteris</taxon>
    </lineage>
</organism>
<dbReference type="InterPro" id="IPR036385">
    <property type="entry name" value="RuBisCO_ssu_sf"/>
</dbReference>
<feature type="domain" description="Ribulose bisphosphate carboxylase small subunit" evidence="9">
    <location>
        <begin position="69"/>
        <end position="177"/>
    </location>
</feature>
<keyword evidence="2 7" id="KW-0602">Photosynthesis</keyword>
<dbReference type="HAMAP" id="MF_00859">
    <property type="entry name" value="RuBisCO_S_bact"/>
    <property type="match status" value="1"/>
</dbReference>
<dbReference type="PANTHER" id="PTHR31262:SF0">
    <property type="entry name" value="RIBULOSE BISPHOSPHATE CARBOXYLASE SMALL SUBUNIT, CHLOROPLASTIC 1"/>
    <property type="match status" value="1"/>
</dbReference>
<keyword evidence="4 7" id="KW-0934">Plastid</keyword>
<dbReference type="GO" id="GO:0009853">
    <property type="term" value="P:photorespiration"/>
    <property type="evidence" value="ECO:0007669"/>
    <property type="project" value="UniProtKB-UniRule"/>
</dbReference>
<dbReference type="OrthoDB" id="561at2759"/>
<dbReference type="InterPro" id="IPR024681">
    <property type="entry name" value="RuBisCO_ssu"/>
</dbReference>
<name>A0A8T2U4L6_CERRI</name>
<dbReference type="PRINTS" id="PR00152">
    <property type="entry name" value="RUBISCOSMALL"/>
</dbReference>
<dbReference type="CDD" id="cd03527">
    <property type="entry name" value="RuBisCO_small"/>
    <property type="match status" value="1"/>
</dbReference>
<dbReference type="Proteomes" id="UP000825935">
    <property type="component" value="Chromosome 9"/>
</dbReference>
<evidence type="ECO:0000256" key="5">
    <source>
        <dbReference type="ARBA" id="ARBA00023238"/>
    </source>
</evidence>
<reference evidence="10" key="1">
    <citation type="submission" date="2021-08" db="EMBL/GenBank/DDBJ databases">
        <title>WGS assembly of Ceratopteris richardii.</title>
        <authorList>
            <person name="Marchant D.B."/>
            <person name="Chen G."/>
            <person name="Jenkins J."/>
            <person name="Shu S."/>
            <person name="Leebens-Mack J."/>
            <person name="Grimwood J."/>
            <person name="Schmutz J."/>
            <person name="Soltis P."/>
            <person name="Soltis D."/>
            <person name="Chen Z.-H."/>
        </authorList>
    </citation>
    <scope>NUCLEOTIDE SEQUENCE</scope>
    <source>
        <strain evidence="10">Whitten #5841</strain>
        <tissue evidence="10">Leaf</tissue>
    </source>
</reference>
<evidence type="ECO:0000256" key="7">
    <source>
        <dbReference type="HAMAP-Rule" id="MF_00860"/>
    </source>
</evidence>
<dbReference type="Gene3D" id="3.30.190.10">
    <property type="entry name" value="Ribulose bisphosphate carboxylase, small subunit"/>
    <property type="match status" value="1"/>
</dbReference>
<comment type="subcellular location">
    <subcellularLocation>
        <location evidence="7">Plastid</location>
        <location evidence="7">Chloroplast</location>
    </subcellularLocation>
</comment>
<keyword evidence="5 7" id="KW-0601">Photorespiration</keyword>
<dbReference type="SMART" id="SM00961">
    <property type="entry name" value="RuBisCO_small"/>
    <property type="match status" value="1"/>
</dbReference>
<keyword evidence="3 7" id="KW-0113">Calvin cycle</keyword>
<comment type="caution">
    <text evidence="10">The sequence shown here is derived from an EMBL/GenBank/DDBJ whole genome shotgun (WGS) entry which is preliminary data.</text>
</comment>
<comment type="similarity">
    <text evidence="7 8">Belongs to the RuBisCO small chain family.</text>
</comment>
<dbReference type="SUPFAM" id="SSF55239">
    <property type="entry name" value="RuBisCO, small subunit"/>
    <property type="match status" value="1"/>
</dbReference>
<evidence type="ECO:0000256" key="8">
    <source>
        <dbReference type="RuleBase" id="RU003627"/>
    </source>
</evidence>
<dbReference type="PANTHER" id="PTHR31262">
    <property type="entry name" value="RIBULOSE BISPHOSPHATE CARBOXYLASE SMALL CHAIN 1, CHLOROPLASTIC"/>
    <property type="match status" value="1"/>
</dbReference>
<sequence length="179" mass="19654">MASISASLAVSAPAEVSTSTPNRAFTVLAFSGLSKSASFFAPKSVKPLSINNGSRVNAMLVVDPYNNLKYETLSYLPPLTDEQIAKQVDYIIRNGWNPCIEFDRVGSVHRTNFSGSGYYDGRYWIMWKLPMFGCTDAAAVLREIAECAKEHPDSFVRVLGFSALRQVQCAGFLVKKPSV</sequence>
<keyword evidence="6 7" id="KW-0120">Carbon dioxide fixation</keyword>
<evidence type="ECO:0000256" key="6">
    <source>
        <dbReference type="ARBA" id="ARBA00023300"/>
    </source>
</evidence>
<dbReference type="EMBL" id="CM035414">
    <property type="protein sequence ID" value="KAH7429480.1"/>
    <property type="molecule type" value="Genomic_DNA"/>
</dbReference>
<comment type="miscellaneous">
    <text evidence="7">The basic functional RuBisCO is composed of a large chain homodimer in a 'head-to-tail' conformation. In form I RuBisCO this homodimer is arranged in a barrel-like tetramer with the small subunits forming a tetrameric 'cap' on each end of the 'barrel'.</text>
</comment>
<accession>A0A8T2U4L6</accession>
<dbReference type="InterPro" id="IPR000894">
    <property type="entry name" value="RuBisCO_ssu_dom"/>
</dbReference>